<sequence>MALSVATLCLSSSTGAKRAPFWNVLYAPHQKFLDRQVIIMVFGTHGKHIALKTE</sequence>
<name>A0A9D3YY96_DREPO</name>
<gene>
    <name evidence="1" type="ORF">DPMN_067954</name>
</gene>
<dbReference type="EMBL" id="JAIWYP010000014">
    <property type="protein sequence ID" value="KAH3708502.1"/>
    <property type="molecule type" value="Genomic_DNA"/>
</dbReference>
<dbReference type="AlphaFoldDB" id="A0A9D3YY96"/>
<dbReference type="Proteomes" id="UP000828390">
    <property type="component" value="Unassembled WGS sequence"/>
</dbReference>
<comment type="caution">
    <text evidence="1">The sequence shown here is derived from an EMBL/GenBank/DDBJ whole genome shotgun (WGS) entry which is preliminary data.</text>
</comment>
<keyword evidence="2" id="KW-1185">Reference proteome</keyword>
<evidence type="ECO:0000313" key="2">
    <source>
        <dbReference type="Proteomes" id="UP000828390"/>
    </source>
</evidence>
<reference evidence="1" key="2">
    <citation type="submission" date="2020-11" db="EMBL/GenBank/DDBJ databases">
        <authorList>
            <person name="McCartney M.A."/>
            <person name="Auch B."/>
            <person name="Kono T."/>
            <person name="Mallez S."/>
            <person name="Becker A."/>
            <person name="Gohl D.M."/>
            <person name="Silverstein K.A.T."/>
            <person name="Koren S."/>
            <person name="Bechman K.B."/>
            <person name="Herman A."/>
            <person name="Abrahante J.E."/>
            <person name="Garbe J."/>
        </authorList>
    </citation>
    <scope>NUCLEOTIDE SEQUENCE</scope>
    <source>
        <strain evidence="1">Duluth1</strain>
        <tissue evidence="1">Whole animal</tissue>
    </source>
</reference>
<evidence type="ECO:0000313" key="1">
    <source>
        <dbReference type="EMBL" id="KAH3708502.1"/>
    </source>
</evidence>
<proteinExistence type="predicted"/>
<organism evidence="1 2">
    <name type="scientific">Dreissena polymorpha</name>
    <name type="common">Zebra mussel</name>
    <name type="synonym">Mytilus polymorpha</name>
    <dbReference type="NCBI Taxonomy" id="45954"/>
    <lineage>
        <taxon>Eukaryota</taxon>
        <taxon>Metazoa</taxon>
        <taxon>Spiralia</taxon>
        <taxon>Lophotrochozoa</taxon>
        <taxon>Mollusca</taxon>
        <taxon>Bivalvia</taxon>
        <taxon>Autobranchia</taxon>
        <taxon>Heteroconchia</taxon>
        <taxon>Euheterodonta</taxon>
        <taxon>Imparidentia</taxon>
        <taxon>Neoheterodontei</taxon>
        <taxon>Myida</taxon>
        <taxon>Dreissenoidea</taxon>
        <taxon>Dreissenidae</taxon>
        <taxon>Dreissena</taxon>
    </lineage>
</organism>
<protein>
    <submittedName>
        <fullName evidence="1">Uncharacterized protein</fullName>
    </submittedName>
</protein>
<accession>A0A9D3YY96</accession>
<reference evidence="1" key="1">
    <citation type="journal article" date="2019" name="bioRxiv">
        <title>The Genome of the Zebra Mussel, Dreissena polymorpha: A Resource for Invasive Species Research.</title>
        <authorList>
            <person name="McCartney M.A."/>
            <person name="Auch B."/>
            <person name="Kono T."/>
            <person name="Mallez S."/>
            <person name="Zhang Y."/>
            <person name="Obille A."/>
            <person name="Becker A."/>
            <person name="Abrahante J.E."/>
            <person name="Garbe J."/>
            <person name="Badalamenti J.P."/>
            <person name="Herman A."/>
            <person name="Mangelson H."/>
            <person name="Liachko I."/>
            <person name="Sullivan S."/>
            <person name="Sone E.D."/>
            <person name="Koren S."/>
            <person name="Silverstein K.A.T."/>
            <person name="Beckman K.B."/>
            <person name="Gohl D.M."/>
        </authorList>
    </citation>
    <scope>NUCLEOTIDE SEQUENCE</scope>
    <source>
        <strain evidence="1">Duluth1</strain>
        <tissue evidence="1">Whole animal</tissue>
    </source>
</reference>